<evidence type="ECO:0000256" key="5">
    <source>
        <dbReference type="SAM" id="SignalP"/>
    </source>
</evidence>
<dbReference type="EMBL" id="JAGGLV010000016">
    <property type="protein sequence ID" value="MBP2114246.1"/>
    <property type="molecule type" value="Genomic_DNA"/>
</dbReference>
<feature type="signal peptide" evidence="5">
    <location>
        <begin position="1"/>
        <end position="28"/>
    </location>
</feature>
<evidence type="ECO:0000313" key="6">
    <source>
        <dbReference type="EMBL" id="MBP2114246.1"/>
    </source>
</evidence>
<dbReference type="PANTHER" id="PTHR30061">
    <property type="entry name" value="MALTOSE-BINDING PERIPLASMIC PROTEIN"/>
    <property type="match status" value="1"/>
</dbReference>
<comment type="caution">
    <text evidence="6">The sequence shown here is derived from an EMBL/GenBank/DDBJ whole genome shotgun (WGS) entry which is preliminary data.</text>
</comment>
<keyword evidence="3 5" id="KW-0732">Signal</keyword>
<proteinExistence type="inferred from homology"/>
<gene>
    <name evidence="6" type="ORF">J2Z70_004412</name>
</gene>
<feature type="region of interest" description="Disordered" evidence="4">
    <location>
        <begin position="29"/>
        <end position="52"/>
    </location>
</feature>
<dbReference type="InterPro" id="IPR006059">
    <property type="entry name" value="SBP"/>
</dbReference>
<dbReference type="PROSITE" id="PS51257">
    <property type="entry name" value="PROKAR_LIPOPROTEIN"/>
    <property type="match status" value="1"/>
</dbReference>
<dbReference type="RefSeq" id="WP_209876700.1">
    <property type="nucleotide sequence ID" value="NZ_JAGGLV010000016.1"/>
</dbReference>
<evidence type="ECO:0000256" key="4">
    <source>
        <dbReference type="SAM" id="MobiDB-lite"/>
    </source>
</evidence>
<dbReference type="PANTHER" id="PTHR30061:SF50">
    <property type="entry name" value="MALTOSE_MALTODEXTRIN-BINDING PERIPLASMIC PROTEIN"/>
    <property type="match status" value="1"/>
</dbReference>
<dbReference type="InterPro" id="IPR006061">
    <property type="entry name" value="SBP_1_CS"/>
</dbReference>
<protein>
    <submittedName>
        <fullName evidence="6">Raffinose/stachyose/melibiose transport system substrate-binding protein</fullName>
    </submittedName>
</protein>
<reference evidence="6 7" key="1">
    <citation type="submission" date="2021-03" db="EMBL/GenBank/DDBJ databases">
        <title>Genomic Encyclopedia of Type Strains, Phase IV (KMG-IV): sequencing the most valuable type-strain genomes for metagenomic binning, comparative biology and taxonomic classification.</title>
        <authorList>
            <person name="Goeker M."/>
        </authorList>
    </citation>
    <scope>NUCLEOTIDE SEQUENCE [LARGE SCALE GENOMIC DNA]</scope>
    <source>
        <strain evidence="6 7">DSM 101953</strain>
    </source>
</reference>
<evidence type="ECO:0000256" key="3">
    <source>
        <dbReference type="ARBA" id="ARBA00022729"/>
    </source>
</evidence>
<dbReference type="PROSITE" id="PS01037">
    <property type="entry name" value="SBP_BACTERIAL_1"/>
    <property type="match status" value="1"/>
</dbReference>
<keyword evidence="7" id="KW-1185">Reference proteome</keyword>
<evidence type="ECO:0000256" key="1">
    <source>
        <dbReference type="ARBA" id="ARBA00008520"/>
    </source>
</evidence>
<feature type="chain" id="PRO_5046385803" evidence="5">
    <location>
        <begin position="29"/>
        <end position="438"/>
    </location>
</feature>
<accession>A0ABS4NXP6</accession>
<sequence length="438" mass="47189">MKRKFAFIMATVCTLIIAGCGNSGNTNSAGNGSATNAPNASTESAAPEAGKAPAKDVTIKMFQFKVEIAEQLNALAEEYEKETGVKVEVETHGGGEDYGALLKAEIASGSEPEIFNNGGYTALVPYMDRATDLSNEPWAAQLIPTAKTPATVDGKLYGMPMNVEGYGLIYNKDLFAKAGITEEPKTLPQLKDAVAKLKTAGITPFEATNEWWSMGIHLVNVGMAHQPDPKQFIDDVKAGKQTIKGNAVFKQWLDLVDVIFDNAQDNKMTTDYATQVAEFASGKAAMMLQGNWTQGDIDKIDPALNLGLLPLPINNEEGTILVGVPNNYIVNSKSAHPEEAKAFLNWMVSSETGQKYLTKEFKFIPAEANITADAADIGQVAVAVQEKSGNALGWNWDMFPDGVTQGFGAAMQEYLGGQLNHDQLLEKLDKAVQDIVKQ</sequence>
<keyword evidence="2" id="KW-0813">Transport</keyword>
<comment type="similarity">
    <text evidence="1">Belongs to the bacterial solute-binding protein 1 family.</text>
</comment>
<name>A0ABS4NXP6_9BACL</name>
<dbReference type="Proteomes" id="UP000773462">
    <property type="component" value="Unassembled WGS sequence"/>
</dbReference>
<organism evidence="6 7">
    <name type="scientific">Paenibacillus silagei</name>
    <dbReference type="NCBI Taxonomy" id="1670801"/>
    <lineage>
        <taxon>Bacteria</taxon>
        <taxon>Bacillati</taxon>
        <taxon>Bacillota</taxon>
        <taxon>Bacilli</taxon>
        <taxon>Bacillales</taxon>
        <taxon>Paenibacillaceae</taxon>
        <taxon>Paenibacillus</taxon>
    </lineage>
</organism>
<dbReference type="Gene3D" id="3.40.190.10">
    <property type="entry name" value="Periplasmic binding protein-like II"/>
    <property type="match status" value="2"/>
</dbReference>
<evidence type="ECO:0000256" key="2">
    <source>
        <dbReference type="ARBA" id="ARBA00022448"/>
    </source>
</evidence>
<evidence type="ECO:0000313" key="7">
    <source>
        <dbReference type="Proteomes" id="UP000773462"/>
    </source>
</evidence>
<feature type="compositionally biased region" description="Low complexity" evidence="4">
    <location>
        <begin position="29"/>
        <end position="42"/>
    </location>
</feature>
<dbReference type="Pfam" id="PF01547">
    <property type="entry name" value="SBP_bac_1"/>
    <property type="match status" value="1"/>
</dbReference>
<dbReference type="SUPFAM" id="SSF53850">
    <property type="entry name" value="Periplasmic binding protein-like II"/>
    <property type="match status" value="1"/>
</dbReference>